<dbReference type="Gene3D" id="1.20.58.410">
    <property type="entry name" value="Release factor"/>
    <property type="match status" value="1"/>
</dbReference>
<protein>
    <submittedName>
        <fullName evidence="5">Peptide chain release factor 2</fullName>
    </submittedName>
</protein>
<evidence type="ECO:0000259" key="4">
    <source>
        <dbReference type="PROSITE" id="PS00745"/>
    </source>
</evidence>
<comment type="similarity">
    <text evidence="1">Belongs to the prokaryotic/mitochondrial release factor family.</text>
</comment>
<keyword evidence="2" id="KW-0648">Protein biosynthesis</keyword>
<dbReference type="HAMAP" id="MF_00094">
    <property type="entry name" value="Rel_fac_2"/>
    <property type="match status" value="1"/>
</dbReference>
<dbReference type="InterPro" id="IPR004374">
    <property type="entry name" value="PrfB"/>
</dbReference>
<dbReference type="AlphaFoldDB" id="A0A1W1D1Z1"/>
<dbReference type="FunFam" id="3.30.160.20:FF:000010">
    <property type="entry name" value="Peptide chain release factor 2"/>
    <property type="match status" value="1"/>
</dbReference>
<dbReference type="Gene3D" id="3.30.70.1660">
    <property type="match status" value="1"/>
</dbReference>
<evidence type="ECO:0000313" key="5">
    <source>
        <dbReference type="EMBL" id="SFV74675.1"/>
    </source>
</evidence>
<sequence>MAYYSQKMIKYRKIQKYGKNMDHYEYKELLKDVTNKIENITSVVEPQKIISRLQEIEELENDTEFWNDAKNAAKIQKEKTQLERKLEKYNKAKNAVDDAIELYEMALEENDEESIQALFDEAPLLEDSIRKMEIEMLLSGENDSNNAILSIHPGAGGTESQDWASMLLRMYKRWAERHNFKVEVLDYQNGEEAGIKDVSILIKGENAYGYLKVENGIHRLVRISPFDANAKRHTSFSSVMVSPEIDDDIDIVIEDKDIRIDTYRASGAGGQHVNKTESAIRITHIPTNIVVQCQNDRSQHKNKATALKMLKSRLYELELETQKAQQDGVAKSEIGWGHQIRSYVMQPYQQVKDTRSNEAYTNVSAILDGDIDTMIEGVLIAQNRGK</sequence>
<evidence type="ECO:0000256" key="3">
    <source>
        <dbReference type="SAM" id="Coils"/>
    </source>
</evidence>
<dbReference type="Pfam" id="PF00472">
    <property type="entry name" value="RF-1"/>
    <property type="match status" value="1"/>
</dbReference>
<dbReference type="PANTHER" id="PTHR43116">
    <property type="entry name" value="PEPTIDE CHAIN RELEASE FACTOR 2"/>
    <property type="match status" value="1"/>
</dbReference>
<dbReference type="EMBL" id="FPHP01000002">
    <property type="protein sequence ID" value="SFV74675.1"/>
    <property type="molecule type" value="Genomic_DNA"/>
</dbReference>
<organism evidence="5">
    <name type="scientific">hydrothermal vent metagenome</name>
    <dbReference type="NCBI Taxonomy" id="652676"/>
    <lineage>
        <taxon>unclassified sequences</taxon>
        <taxon>metagenomes</taxon>
        <taxon>ecological metagenomes</taxon>
    </lineage>
</organism>
<evidence type="ECO:0000256" key="1">
    <source>
        <dbReference type="ARBA" id="ARBA00010835"/>
    </source>
</evidence>
<dbReference type="NCBIfam" id="TIGR00020">
    <property type="entry name" value="prfB"/>
    <property type="match status" value="1"/>
</dbReference>
<reference evidence="5" key="1">
    <citation type="submission" date="2016-10" db="EMBL/GenBank/DDBJ databases">
        <authorList>
            <person name="de Groot N.N."/>
        </authorList>
    </citation>
    <scope>NUCLEOTIDE SEQUENCE</scope>
</reference>
<dbReference type="GO" id="GO:0005737">
    <property type="term" value="C:cytoplasm"/>
    <property type="evidence" value="ECO:0007669"/>
    <property type="project" value="InterPro"/>
</dbReference>
<dbReference type="SMART" id="SM00937">
    <property type="entry name" value="PCRF"/>
    <property type="match status" value="1"/>
</dbReference>
<feature type="coiled-coil region" evidence="3">
    <location>
        <begin position="56"/>
        <end position="109"/>
    </location>
</feature>
<dbReference type="SUPFAM" id="SSF75620">
    <property type="entry name" value="Release factor"/>
    <property type="match status" value="1"/>
</dbReference>
<dbReference type="GO" id="GO:0016149">
    <property type="term" value="F:translation release factor activity, codon specific"/>
    <property type="evidence" value="ECO:0007669"/>
    <property type="project" value="InterPro"/>
</dbReference>
<evidence type="ECO:0000256" key="2">
    <source>
        <dbReference type="ARBA" id="ARBA00022917"/>
    </source>
</evidence>
<dbReference type="PROSITE" id="PS00745">
    <property type="entry name" value="RF_PROK_I"/>
    <property type="match status" value="1"/>
</dbReference>
<name>A0A1W1D1Z1_9ZZZZ</name>
<gene>
    <name evidence="5" type="ORF">MNB_SM-3-566</name>
</gene>
<dbReference type="InterPro" id="IPR000352">
    <property type="entry name" value="Pep_chain_release_fac_I"/>
</dbReference>
<feature type="domain" description="Prokaryotic-type class I peptide chain release factors" evidence="4">
    <location>
        <begin position="264"/>
        <end position="280"/>
    </location>
</feature>
<dbReference type="PANTHER" id="PTHR43116:SF3">
    <property type="entry name" value="CLASS I PEPTIDE CHAIN RELEASE FACTOR"/>
    <property type="match status" value="1"/>
</dbReference>
<accession>A0A1W1D1Z1</accession>
<dbReference type="InterPro" id="IPR005139">
    <property type="entry name" value="PCRF"/>
</dbReference>
<proteinExistence type="inferred from homology"/>
<dbReference type="Pfam" id="PF03462">
    <property type="entry name" value="PCRF"/>
    <property type="match status" value="1"/>
</dbReference>
<keyword evidence="3" id="KW-0175">Coiled coil</keyword>
<dbReference type="Gene3D" id="3.30.160.20">
    <property type="match status" value="1"/>
</dbReference>
<dbReference type="InterPro" id="IPR045853">
    <property type="entry name" value="Pep_chain_release_fac_I_sf"/>
</dbReference>